<keyword evidence="1" id="KW-1133">Transmembrane helix</keyword>
<evidence type="ECO:0000256" key="1">
    <source>
        <dbReference type="SAM" id="Phobius"/>
    </source>
</evidence>
<dbReference type="OrthoDB" id="2274698at2759"/>
<evidence type="ECO:0000313" key="4">
    <source>
        <dbReference type="EMBL" id="ORX36432.1"/>
    </source>
</evidence>
<reference evidence="4 5" key="1">
    <citation type="submission" date="2017-03" db="EMBL/GenBank/DDBJ databases">
        <title>Widespread Adenine N6-methylation of Active Genes in Fungi.</title>
        <authorList>
            <consortium name="DOE Joint Genome Institute"/>
            <person name="Mondo S.J."/>
            <person name="Dannebaum R.O."/>
            <person name="Kuo R.C."/>
            <person name="Louie K.B."/>
            <person name="Bewick A.J."/>
            <person name="Labutti K."/>
            <person name="Haridas S."/>
            <person name="Kuo A."/>
            <person name="Salamov A."/>
            <person name="Ahrendt S.R."/>
            <person name="Lau R."/>
            <person name="Bowen B.P."/>
            <person name="Lipzen A."/>
            <person name="Sullivan W."/>
            <person name="Andreopoulos W.B."/>
            <person name="Clum A."/>
            <person name="Lindquist E."/>
            <person name="Daum C."/>
            <person name="Northen T.R."/>
            <person name="Ramamoorthy G."/>
            <person name="Schmitz R.J."/>
            <person name="Gryganskyi A."/>
            <person name="Culley D."/>
            <person name="Magnuson J."/>
            <person name="James T.Y."/>
            <person name="O'Malley M.A."/>
            <person name="Stajich J.E."/>
            <person name="Spatafora J.W."/>
            <person name="Visel A."/>
            <person name="Grigoriev I.V."/>
        </authorList>
    </citation>
    <scope>NUCLEOTIDE SEQUENCE [LARGE SCALE GENOMIC DNA]</scope>
    <source>
        <strain evidence="4 5">NRRL Y-17943</strain>
    </source>
</reference>
<evidence type="ECO:0000313" key="5">
    <source>
        <dbReference type="Proteomes" id="UP000193218"/>
    </source>
</evidence>
<keyword evidence="1" id="KW-0472">Membrane</keyword>
<evidence type="ECO:0000259" key="2">
    <source>
        <dbReference type="Pfam" id="PF10334"/>
    </source>
</evidence>
<dbReference type="STRING" id="4999.A0A1Y1UEH7"/>
<name>A0A1Y1UEH7_9TREE</name>
<feature type="transmembrane region" description="Helical" evidence="1">
    <location>
        <begin position="638"/>
        <end position="659"/>
    </location>
</feature>
<keyword evidence="5" id="KW-1185">Reference proteome</keyword>
<feature type="transmembrane region" description="Helical" evidence="1">
    <location>
        <begin position="666"/>
        <end position="687"/>
    </location>
</feature>
<organism evidence="4 5">
    <name type="scientific">Kockovaella imperatae</name>
    <dbReference type="NCBI Taxonomy" id="4999"/>
    <lineage>
        <taxon>Eukaryota</taxon>
        <taxon>Fungi</taxon>
        <taxon>Dikarya</taxon>
        <taxon>Basidiomycota</taxon>
        <taxon>Agaricomycotina</taxon>
        <taxon>Tremellomycetes</taxon>
        <taxon>Tremellales</taxon>
        <taxon>Cuniculitremaceae</taxon>
        <taxon>Kockovaella</taxon>
    </lineage>
</organism>
<dbReference type="InParanoid" id="A0A1Y1UEH7"/>
<feature type="transmembrane region" description="Helical" evidence="1">
    <location>
        <begin position="693"/>
        <end position="712"/>
    </location>
</feature>
<feature type="transmembrane region" description="Helical" evidence="1">
    <location>
        <begin position="152"/>
        <end position="172"/>
    </location>
</feature>
<feature type="transmembrane region" description="Helical" evidence="1">
    <location>
        <begin position="184"/>
        <end position="204"/>
    </location>
</feature>
<feature type="domain" description="DUF2421" evidence="2">
    <location>
        <begin position="777"/>
        <end position="996"/>
    </location>
</feature>
<comment type="caution">
    <text evidence="4">The sequence shown here is derived from an EMBL/GenBank/DDBJ whole genome shotgun (WGS) entry which is preliminary data.</text>
</comment>
<feature type="transmembrane region" description="Helical" evidence="1">
    <location>
        <begin position="92"/>
        <end position="113"/>
    </location>
</feature>
<dbReference type="RefSeq" id="XP_021870533.1">
    <property type="nucleotide sequence ID" value="XM_022013460.1"/>
</dbReference>
<feature type="transmembrane region" description="Helical" evidence="1">
    <location>
        <begin position="613"/>
        <end position="632"/>
    </location>
</feature>
<keyword evidence="1" id="KW-0812">Transmembrane</keyword>
<dbReference type="PANTHER" id="PTHR37994:SF1">
    <property type="entry name" value="ER TRANSPORTER 6TM N-TERMINAL DOMAIN-CONTAINING PROTEIN"/>
    <property type="match status" value="1"/>
</dbReference>
<feature type="domain" description="Putative ER transporter 6TM N-terminal" evidence="3">
    <location>
        <begin position="24"/>
        <end position="449"/>
    </location>
</feature>
<dbReference type="Proteomes" id="UP000193218">
    <property type="component" value="Unassembled WGS sequence"/>
</dbReference>
<feature type="transmembrane region" description="Helical" evidence="1">
    <location>
        <begin position="210"/>
        <end position="232"/>
    </location>
</feature>
<feature type="transmembrane region" description="Helical" evidence="1">
    <location>
        <begin position="61"/>
        <end position="80"/>
    </location>
</feature>
<dbReference type="PANTHER" id="PTHR37994">
    <property type="entry name" value="ARAE_2_N DOMAIN-CONTAINING PROTEIN-RELATED"/>
    <property type="match status" value="1"/>
</dbReference>
<dbReference type="EMBL" id="NBSH01000008">
    <property type="protein sequence ID" value="ORX36432.1"/>
    <property type="molecule type" value="Genomic_DNA"/>
</dbReference>
<feature type="transmembrane region" description="Helical" evidence="1">
    <location>
        <begin position="756"/>
        <end position="776"/>
    </location>
</feature>
<gene>
    <name evidence="4" type="ORF">BD324DRAFT_580777</name>
</gene>
<dbReference type="InterPro" id="IPR018823">
    <property type="entry name" value="ArAE_2_N"/>
</dbReference>
<evidence type="ECO:0000259" key="3">
    <source>
        <dbReference type="Pfam" id="PF10337"/>
    </source>
</evidence>
<evidence type="ECO:0008006" key="6">
    <source>
        <dbReference type="Google" id="ProtNLM"/>
    </source>
</evidence>
<dbReference type="Pfam" id="PF10337">
    <property type="entry name" value="ArAE_2_N"/>
    <property type="match status" value="1"/>
</dbReference>
<sequence>MRSTSGRFFLIQKWTSAIIGHRWFSWIPSRLTLAHFKPVARCAIAAWIGLLLQLIRPTEAALGYAAFFVLVIAFMIPPALPFIQSLEIYINLYSFAAIGWAWTALGVFIAGQIRVPLSDDRIAEARAKWAPFESSAASLDRRLIFEGTYIEARSASVLAVFLGVGTGTFLWYKMRTQPSPATFPLVLSCILMDIGLTTAALYPTPYYTSGLLFFLPMAVQGGIAILCSLVVFPESVSHSFLSKIRGVLAPMSQALDETVKLFERSNLEIHDWAEHSRAIRQKLLISLDGIPPLRTQKRYLRVDISYGLLSPRDAHEIFDRVAALQARSGGLAFFFDVLVTNTLHAHLDSSAWSAHNISIPHSQTASGLVTPDEHPRPPSRAISAEHLAHTLLRLSHRTQRPVGLWESQRYMDVERPFADDTADALEQLDILSNTAHELVSACHSSLNATMTLAASFSASRPPAGAASVLKSHRDALARFHKLRLKALASYRRAFETGSSEVYRKVHFRNLFQSFVAQYHLIEFSEALIDTLELMESLRLSRTRRRFWTPKLSDLIAHSRGSEDGRGNDVPMYEDDVLGLVKRRDPESTPFDSSTLDLLSRLTRLPDLLGTRSFAFLLKAGVLTVLTALPQFLKQSAAFYYYNRGIWCTIMAQMTLAVFAGDTAGAWIARVVASFWGALLGTVVWYIGCGASSGNAFGLGAICAATFPLAMFFRLHFPGQVLTSVMTTVTFALVIGYSYLNGTVGALTDAKWGFDVAWRRLVCVLIGITSAYIFSYLPPAYSSKRAIRQSYAGVIVDTGSILCGVLSQANLRSPRMANDPSTRNEVLTLRAKLAKLGARHANAKLEYSLRGRWPEERYRALLEALRDSLLLLHQFHHVLTQMDMPWRQLLLNRTRFDDPLFLGDVLAVFSMTSTALAAGTALPQITPSPLVARFRMGKTKGLELPAHLTHTAELVTIDVMESVEYMRYALGITTSFSLLARLDRIVVICKTLLGEHYHVSGIHL</sequence>
<dbReference type="InterPro" id="IPR018820">
    <property type="entry name" value="BRE4-related_DUF2421"/>
</dbReference>
<protein>
    <recommendedName>
        <fullName evidence="6">ER transporter 6TM N-terminal domain-containing protein</fullName>
    </recommendedName>
</protein>
<dbReference type="Pfam" id="PF10334">
    <property type="entry name" value="BRE4"/>
    <property type="match status" value="1"/>
</dbReference>
<dbReference type="AlphaFoldDB" id="A0A1Y1UEH7"/>
<proteinExistence type="predicted"/>
<accession>A0A1Y1UEH7</accession>
<feature type="transmembrane region" description="Helical" evidence="1">
    <location>
        <begin position="719"/>
        <end position="736"/>
    </location>
</feature>
<dbReference type="GeneID" id="33555268"/>